<dbReference type="GO" id="GO:0005829">
    <property type="term" value="C:cytosol"/>
    <property type="evidence" value="ECO:0007669"/>
    <property type="project" value="TreeGrafter"/>
</dbReference>
<dbReference type="EMBL" id="PKOZ01000005">
    <property type="protein sequence ID" value="PQD95143.1"/>
    <property type="molecule type" value="Genomic_DNA"/>
</dbReference>
<protein>
    <submittedName>
        <fullName evidence="3">Transcriptional regulator</fullName>
    </submittedName>
</protein>
<dbReference type="InterPro" id="IPR050807">
    <property type="entry name" value="TransReg_Diox_bact_type"/>
</dbReference>
<accession>A0A2S7MZG0</accession>
<keyword evidence="1" id="KW-0238">DNA-binding</keyword>
<dbReference type="InterPro" id="IPR001387">
    <property type="entry name" value="Cro/C1-type_HTH"/>
</dbReference>
<evidence type="ECO:0000259" key="2">
    <source>
        <dbReference type="PROSITE" id="PS50943"/>
    </source>
</evidence>
<dbReference type="PANTHER" id="PTHR46797">
    <property type="entry name" value="HTH-TYPE TRANSCRIPTIONAL REGULATOR"/>
    <property type="match status" value="1"/>
</dbReference>
<evidence type="ECO:0000256" key="1">
    <source>
        <dbReference type="ARBA" id="ARBA00023125"/>
    </source>
</evidence>
<comment type="caution">
    <text evidence="3">The sequence shown here is derived from an EMBL/GenBank/DDBJ whole genome shotgun (WGS) entry which is preliminary data.</text>
</comment>
<evidence type="ECO:0000313" key="3">
    <source>
        <dbReference type="EMBL" id="PQD95143.1"/>
    </source>
</evidence>
<dbReference type="GO" id="GO:0003700">
    <property type="term" value="F:DNA-binding transcription factor activity"/>
    <property type="evidence" value="ECO:0007669"/>
    <property type="project" value="TreeGrafter"/>
</dbReference>
<dbReference type="Proteomes" id="UP000239663">
    <property type="component" value="Unassembled WGS sequence"/>
</dbReference>
<proteinExistence type="predicted"/>
<evidence type="ECO:0000313" key="4">
    <source>
        <dbReference type="Proteomes" id="UP000239663"/>
    </source>
</evidence>
<sequence length="118" mass="13315">MSIGENIRAHRLEKGLSQEELAMRSRIGTHKLEKIETNELIPNLQVILNLSSALECPASELIEQISSSTGPCQMDDELQTLIQQMGQKKAKLILRNTQNIEEADFLRMIQMLSDPVNN</sequence>
<reference evidence="3 4" key="1">
    <citation type="submission" date="2017-12" db="EMBL/GenBank/DDBJ databases">
        <title>Taxonomic description and draft genome of Pradoshia cofamensis Gen. nov., sp. nov., a thermotolerant bacillale isolated from anterior gut of earthworm Eisenia fetida.</title>
        <authorList>
            <person name="Saha T."/>
            <person name="Chakraborty R."/>
        </authorList>
    </citation>
    <scope>NUCLEOTIDE SEQUENCE [LARGE SCALE GENOMIC DNA]</scope>
    <source>
        <strain evidence="3 4">EAG3</strain>
    </source>
</reference>
<dbReference type="GO" id="GO:0003677">
    <property type="term" value="F:DNA binding"/>
    <property type="evidence" value="ECO:0007669"/>
    <property type="project" value="UniProtKB-KW"/>
</dbReference>
<dbReference type="Pfam" id="PF01381">
    <property type="entry name" value="HTH_3"/>
    <property type="match status" value="1"/>
</dbReference>
<dbReference type="CDD" id="cd00093">
    <property type="entry name" value="HTH_XRE"/>
    <property type="match status" value="1"/>
</dbReference>
<dbReference type="SMART" id="SM00530">
    <property type="entry name" value="HTH_XRE"/>
    <property type="match status" value="1"/>
</dbReference>
<dbReference type="InterPro" id="IPR010982">
    <property type="entry name" value="Lambda_DNA-bd_dom_sf"/>
</dbReference>
<dbReference type="OrthoDB" id="2168837at2"/>
<dbReference type="AlphaFoldDB" id="A0A2S7MZG0"/>
<gene>
    <name evidence="3" type="ORF">CYL18_10175</name>
</gene>
<dbReference type="PANTHER" id="PTHR46797:SF1">
    <property type="entry name" value="METHYLPHOSPHONATE SYNTHASE"/>
    <property type="match status" value="1"/>
</dbReference>
<organism evidence="3 4">
    <name type="scientific">Pradoshia eiseniae</name>
    <dbReference type="NCBI Taxonomy" id="2064768"/>
    <lineage>
        <taxon>Bacteria</taxon>
        <taxon>Bacillati</taxon>
        <taxon>Bacillota</taxon>
        <taxon>Bacilli</taxon>
        <taxon>Bacillales</taxon>
        <taxon>Bacillaceae</taxon>
        <taxon>Pradoshia</taxon>
    </lineage>
</organism>
<dbReference type="Gene3D" id="1.10.260.40">
    <property type="entry name" value="lambda repressor-like DNA-binding domains"/>
    <property type="match status" value="1"/>
</dbReference>
<name>A0A2S7MZG0_9BACI</name>
<dbReference type="RefSeq" id="WP_104849403.1">
    <property type="nucleotide sequence ID" value="NZ_PKOZ01000005.1"/>
</dbReference>
<dbReference type="PROSITE" id="PS50943">
    <property type="entry name" value="HTH_CROC1"/>
    <property type="match status" value="1"/>
</dbReference>
<feature type="domain" description="HTH cro/C1-type" evidence="2">
    <location>
        <begin position="7"/>
        <end position="61"/>
    </location>
</feature>
<dbReference type="SUPFAM" id="SSF47413">
    <property type="entry name" value="lambda repressor-like DNA-binding domains"/>
    <property type="match status" value="1"/>
</dbReference>
<keyword evidence="4" id="KW-1185">Reference proteome</keyword>